<evidence type="ECO:0000256" key="1">
    <source>
        <dbReference type="ARBA" id="ARBA00004141"/>
    </source>
</evidence>
<keyword evidence="4 9" id="KW-0812">Transmembrane</keyword>
<accession>Q757Q4</accession>
<dbReference type="KEGG" id="ago:AGOS_AEL042C"/>
<dbReference type="Proteomes" id="UP000000591">
    <property type="component" value="Chromosome V"/>
</dbReference>
<name>Q757Q4_EREGS</name>
<dbReference type="InterPro" id="IPR005829">
    <property type="entry name" value="Sugar_transporter_CS"/>
</dbReference>
<dbReference type="InParanoid" id="Q757Q4"/>
<evidence type="ECO:0000256" key="3">
    <source>
        <dbReference type="ARBA" id="ARBA00022448"/>
    </source>
</evidence>
<dbReference type="InterPro" id="IPR020846">
    <property type="entry name" value="MFS_dom"/>
</dbReference>
<feature type="transmembrane region" description="Helical" evidence="9">
    <location>
        <begin position="124"/>
        <end position="145"/>
    </location>
</feature>
<dbReference type="PANTHER" id="PTHR48022:SF7">
    <property type="entry name" value="MAJOR FACILITATOR SUPERFAMILY (MFS) PROFILE DOMAIN-CONTAINING PROTEIN-RELATED"/>
    <property type="match status" value="1"/>
</dbReference>
<feature type="transmembrane region" description="Helical" evidence="9">
    <location>
        <begin position="343"/>
        <end position="366"/>
    </location>
</feature>
<evidence type="ECO:0000256" key="8">
    <source>
        <dbReference type="SAM" id="MobiDB-lite"/>
    </source>
</evidence>
<evidence type="ECO:0000256" key="7">
    <source>
        <dbReference type="RuleBase" id="RU003346"/>
    </source>
</evidence>
<feature type="transmembrane region" description="Helical" evidence="9">
    <location>
        <begin position="430"/>
        <end position="449"/>
    </location>
</feature>
<dbReference type="PRINTS" id="PR00171">
    <property type="entry name" value="SUGRTRNSPORT"/>
</dbReference>
<dbReference type="FunFam" id="1.20.1250.20:FF:000026">
    <property type="entry name" value="MFS quinate transporter QutD"/>
    <property type="match status" value="1"/>
</dbReference>
<dbReference type="OrthoDB" id="4142200at2759"/>
<comment type="subcellular location">
    <subcellularLocation>
        <location evidence="1">Membrane</location>
        <topology evidence="1">Multi-pass membrane protein</topology>
    </subcellularLocation>
</comment>
<dbReference type="SUPFAM" id="SSF103473">
    <property type="entry name" value="MFS general substrate transporter"/>
    <property type="match status" value="1"/>
</dbReference>
<feature type="transmembrane region" description="Helical" evidence="9">
    <location>
        <begin position="278"/>
        <end position="299"/>
    </location>
</feature>
<keyword evidence="6 9" id="KW-0472">Membrane</keyword>
<protein>
    <submittedName>
        <fullName evidence="11">AEL042Cp</fullName>
    </submittedName>
</protein>
<evidence type="ECO:0000259" key="10">
    <source>
        <dbReference type="PROSITE" id="PS50850"/>
    </source>
</evidence>
<dbReference type="OMA" id="EQSYLCY"/>
<feature type="transmembrane region" description="Helical" evidence="9">
    <location>
        <begin position="461"/>
        <end position="479"/>
    </location>
</feature>
<dbReference type="InterPro" id="IPR050360">
    <property type="entry name" value="MFS_Sugar_Transporters"/>
</dbReference>
<evidence type="ECO:0000256" key="9">
    <source>
        <dbReference type="SAM" id="Phobius"/>
    </source>
</evidence>
<dbReference type="RefSeq" id="NP_984819.1">
    <property type="nucleotide sequence ID" value="NM_210173.2"/>
</dbReference>
<feature type="transmembrane region" description="Helical" evidence="9">
    <location>
        <begin position="394"/>
        <end position="418"/>
    </location>
</feature>
<keyword evidence="5 9" id="KW-1133">Transmembrane helix</keyword>
<dbReference type="GO" id="GO:0008643">
    <property type="term" value="P:carbohydrate transport"/>
    <property type="evidence" value="ECO:0000318"/>
    <property type="project" value="GO_Central"/>
</dbReference>
<feature type="transmembrane region" description="Helical" evidence="9">
    <location>
        <begin position="157"/>
        <end position="179"/>
    </location>
</feature>
<dbReference type="NCBIfam" id="TIGR00879">
    <property type="entry name" value="SP"/>
    <property type="match status" value="1"/>
</dbReference>
<evidence type="ECO:0000313" key="11">
    <source>
        <dbReference type="EMBL" id="AAS52643.1"/>
    </source>
</evidence>
<dbReference type="Pfam" id="PF00083">
    <property type="entry name" value="Sugar_tr"/>
    <property type="match status" value="1"/>
</dbReference>
<sequence length="547" mass="59794">MTLVDKLLLRNIEYKGTAYDYFPKVYNVYLVAVVACISGMMFGFDISSMSSMQDFEPYKDYFKHPNELTQGGITASMAAGSLLGSILSPGISDAFGRRVSLHMCSSLWIIGAVLQTAAQNQAMLFVGRIVAGLGVGFGSSVAPVYTAEVSPPKIRGAVGGLFQLSVTVGILVMFLIGYGSVSLNSVASFRVAWSMQLVPGVVLLLATFLLPESPRWLANHGRWDETTLVVEKVGRSVNVSDEELRIHINEIRERVALDEMARDFTYADLFRRKTQRKIFIGMAAQMWQQLCGMNVMMYYIVHVFKMAGFSGNQNLVSSIVQYVLNVGMTIPSLFLVDRAGRRPVLIIGGVLMFTWLYAVAGILATYSVPRPNGVEGNTTVRIEIPPERSSAAKAVIVCSYLFVCSFAPTWGIGIWVYCAEIFNNIERARGSALCTSVNWAFNFALAMFVPTAFKNITWRTYIIFGTFSVALTIHAFLSFPETKGKTLEEIDEMWDAHIPAWRTASYKPELAQMAAPKLSSGSISDATGGLHEKKAAAGSPGASAGSS</sequence>
<dbReference type="EMBL" id="AE016818">
    <property type="protein sequence ID" value="AAS52643.1"/>
    <property type="molecule type" value="Genomic_DNA"/>
</dbReference>
<comment type="similarity">
    <text evidence="2 7">Belongs to the major facilitator superfamily. Sugar transporter (TC 2.A.1.1) family.</text>
</comment>
<evidence type="ECO:0000256" key="4">
    <source>
        <dbReference type="ARBA" id="ARBA00022692"/>
    </source>
</evidence>
<keyword evidence="12" id="KW-1185">Reference proteome</keyword>
<gene>
    <name evidence="11" type="ORF">AGOS_AEL042C</name>
</gene>
<feature type="transmembrane region" description="Helical" evidence="9">
    <location>
        <begin position="319"/>
        <end position="336"/>
    </location>
</feature>
<dbReference type="HOGENOM" id="CLU_001265_30_12_1"/>
<evidence type="ECO:0000256" key="5">
    <source>
        <dbReference type="ARBA" id="ARBA00022989"/>
    </source>
</evidence>
<feature type="compositionally biased region" description="Low complexity" evidence="8">
    <location>
        <begin position="536"/>
        <end position="547"/>
    </location>
</feature>
<dbReference type="AlphaFoldDB" id="Q757Q4"/>
<feature type="transmembrane region" description="Helical" evidence="9">
    <location>
        <begin position="28"/>
        <end position="48"/>
    </location>
</feature>
<reference evidence="11 12" key="1">
    <citation type="journal article" date="2004" name="Science">
        <title>The Ashbya gossypii genome as a tool for mapping the ancient Saccharomyces cerevisiae genome.</title>
        <authorList>
            <person name="Dietrich F.S."/>
            <person name="Voegeli S."/>
            <person name="Brachat S."/>
            <person name="Lerch A."/>
            <person name="Gates K."/>
            <person name="Steiner S."/>
            <person name="Mohr C."/>
            <person name="Pohlmann R."/>
            <person name="Luedi P."/>
            <person name="Choi S."/>
            <person name="Wing R.A."/>
            <person name="Flavier A."/>
            <person name="Gaffney T.D."/>
            <person name="Philippsen P."/>
        </authorList>
    </citation>
    <scope>NUCLEOTIDE SEQUENCE [LARGE SCALE GENOMIC DNA]</scope>
    <source>
        <strain evidence="12">ATCC 10895 / CBS 109.51 / FGSC 9923 / NRRL Y-1056</strain>
    </source>
</reference>
<reference evidence="12" key="2">
    <citation type="journal article" date="2013" name="G3 (Bethesda)">
        <title>Genomes of Ashbya fungi isolated from insects reveal four mating-type loci, numerous translocations, lack of transposons, and distinct gene duplications.</title>
        <authorList>
            <person name="Dietrich F.S."/>
            <person name="Voegeli S."/>
            <person name="Kuo S."/>
            <person name="Philippsen P."/>
        </authorList>
    </citation>
    <scope>GENOME REANNOTATION</scope>
    <source>
        <strain evidence="12">ATCC 10895 / CBS 109.51 / FGSC 9923 / NRRL Y-1056</strain>
    </source>
</reference>
<evidence type="ECO:0000256" key="6">
    <source>
        <dbReference type="ARBA" id="ARBA00023136"/>
    </source>
</evidence>
<organism evidence="11 12">
    <name type="scientific">Eremothecium gossypii (strain ATCC 10895 / CBS 109.51 / FGSC 9923 / NRRL Y-1056)</name>
    <name type="common">Yeast</name>
    <name type="synonym">Ashbya gossypii</name>
    <dbReference type="NCBI Taxonomy" id="284811"/>
    <lineage>
        <taxon>Eukaryota</taxon>
        <taxon>Fungi</taxon>
        <taxon>Dikarya</taxon>
        <taxon>Ascomycota</taxon>
        <taxon>Saccharomycotina</taxon>
        <taxon>Saccharomycetes</taxon>
        <taxon>Saccharomycetales</taxon>
        <taxon>Saccharomycetaceae</taxon>
        <taxon>Eremothecium</taxon>
    </lineage>
</organism>
<evidence type="ECO:0000256" key="2">
    <source>
        <dbReference type="ARBA" id="ARBA00010992"/>
    </source>
</evidence>
<dbReference type="PROSITE" id="PS00216">
    <property type="entry name" value="SUGAR_TRANSPORT_1"/>
    <property type="match status" value="1"/>
</dbReference>
<dbReference type="InterPro" id="IPR005828">
    <property type="entry name" value="MFS_sugar_transport-like"/>
</dbReference>
<feature type="domain" description="Major facilitator superfamily (MFS) profile" evidence="10">
    <location>
        <begin position="31"/>
        <end position="483"/>
    </location>
</feature>
<dbReference type="Gene3D" id="1.20.1250.20">
    <property type="entry name" value="MFS general substrate transporter like domains"/>
    <property type="match status" value="1"/>
</dbReference>
<dbReference type="GO" id="GO:0016020">
    <property type="term" value="C:membrane"/>
    <property type="evidence" value="ECO:0000318"/>
    <property type="project" value="GO_Central"/>
</dbReference>
<feature type="region of interest" description="Disordered" evidence="8">
    <location>
        <begin position="522"/>
        <end position="547"/>
    </location>
</feature>
<dbReference type="GeneID" id="4621014"/>
<dbReference type="InterPro" id="IPR036259">
    <property type="entry name" value="MFS_trans_sf"/>
</dbReference>
<evidence type="ECO:0000313" key="12">
    <source>
        <dbReference type="Proteomes" id="UP000000591"/>
    </source>
</evidence>
<dbReference type="PROSITE" id="PS00217">
    <property type="entry name" value="SUGAR_TRANSPORT_2"/>
    <property type="match status" value="1"/>
</dbReference>
<feature type="transmembrane region" description="Helical" evidence="9">
    <location>
        <begin position="68"/>
        <end position="87"/>
    </location>
</feature>
<dbReference type="CDD" id="cd17356">
    <property type="entry name" value="MFS_HXT"/>
    <property type="match status" value="1"/>
</dbReference>
<dbReference type="GO" id="GO:0005351">
    <property type="term" value="F:carbohydrate:proton symporter activity"/>
    <property type="evidence" value="ECO:0000318"/>
    <property type="project" value="GO_Central"/>
</dbReference>
<dbReference type="PANTHER" id="PTHR48022">
    <property type="entry name" value="PLASTIDIC GLUCOSE TRANSPORTER 4"/>
    <property type="match status" value="1"/>
</dbReference>
<dbReference type="InterPro" id="IPR003663">
    <property type="entry name" value="Sugar/inositol_transpt"/>
</dbReference>
<keyword evidence="3 7" id="KW-0813">Transport</keyword>
<dbReference type="PROSITE" id="PS50850">
    <property type="entry name" value="MFS"/>
    <property type="match status" value="1"/>
</dbReference>
<proteinExistence type="inferred from homology"/>
<dbReference type="eggNOG" id="KOG0254">
    <property type="taxonomic scope" value="Eukaryota"/>
</dbReference>